<reference evidence="9 10" key="1">
    <citation type="submission" date="2021-03" db="EMBL/GenBank/DDBJ databases">
        <title>Genomic Encyclopedia of Type Strains, Phase IV (KMG-IV): sequencing the most valuable type-strain genomes for metagenomic binning, comparative biology and taxonomic classification.</title>
        <authorList>
            <person name="Goeker M."/>
        </authorList>
    </citation>
    <scope>NUCLEOTIDE SEQUENCE [LARGE SCALE GENOMIC DNA]</scope>
    <source>
        <strain evidence="9 10">DSM 24004</strain>
    </source>
</reference>
<keyword evidence="4" id="KW-0808">Transferase</keyword>
<sequence length="379" mass="41788">MKNKKLVMIPGPTPTIRSINDQMGRETVAFGDPEFVKDYKELIIDLKEMFKVDGECFVVAGTGTMAMEMAISNVTKRGDNVLIVSNGFFGDRFIDLCERKGLNVDVLSAPWGEVVSPETIESKLKEKNYAAMTVTHVDTSTGACAPIEEIGKIIKNYPDTIYIVDGVAATAGEREYVDDMGIDILFTASQKAFGVAPGLALLWAGQKALSRRKSLGTIPEFYIDFEKWIPIMNDPSKYFATPAVNMVWALKESVRVINEEGIEARYDRHIRVSKAIQSALESLGFKILAKEGNRGTTLSNVLYPEGINDAEFRKIMAEEGAMVAGGLAAYAGKLFRLGHMGNIDDHTVYSVIAVIERTLIKLGYKYEKGIGLKTLLENM</sequence>
<dbReference type="EMBL" id="JAGGKS010000012">
    <property type="protein sequence ID" value="MBP1927359.1"/>
    <property type="molecule type" value="Genomic_DNA"/>
</dbReference>
<protein>
    <submittedName>
        <fullName evidence="9">Aspartate aminotransferase-like enzyme</fullName>
    </submittedName>
</protein>
<evidence type="ECO:0000313" key="9">
    <source>
        <dbReference type="EMBL" id="MBP1927359.1"/>
    </source>
</evidence>
<dbReference type="InterPro" id="IPR020578">
    <property type="entry name" value="Aminotrans_V_PyrdxlP_BS"/>
</dbReference>
<dbReference type="RefSeq" id="WP_209513063.1">
    <property type="nucleotide sequence ID" value="NZ_JAGGKS010000012.1"/>
</dbReference>
<comment type="caution">
    <text evidence="9">The sequence shown here is derived from an EMBL/GenBank/DDBJ whole genome shotgun (WGS) entry which is preliminary data.</text>
</comment>
<feature type="domain" description="Aminotransferase class V" evidence="8">
    <location>
        <begin position="44"/>
        <end position="328"/>
    </location>
</feature>
<evidence type="ECO:0000256" key="1">
    <source>
        <dbReference type="ARBA" id="ARBA00001933"/>
    </source>
</evidence>
<comment type="similarity">
    <text evidence="2 6">Belongs to the class-V pyridoxal-phosphate-dependent aminotransferase family.</text>
</comment>
<dbReference type="InterPro" id="IPR024169">
    <property type="entry name" value="SP_NH2Trfase/AEP_transaminase"/>
</dbReference>
<organism evidence="9 10">
    <name type="scientific">Sedimentibacter acidaminivorans</name>
    <dbReference type="NCBI Taxonomy" id="913099"/>
    <lineage>
        <taxon>Bacteria</taxon>
        <taxon>Bacillati</taxon>
        <taxon>Bacillota</taxon>
        <taxon>Tissierellia</taxon>
        <taxon>Sedimentibacter</taxon>
    </lineage>
</organism>
<dbReference type="PROSITE" id="PS00595">
    <property type="entry name" value="AA_TRANSFER_CLASS_5"/>
    <property type="match status" value="1"/>
</dbReference>
<dbReference type="PANTHER" id="PTHR21152">
    <property type="entry name" value="AMINOTRANSFERASE CLASS V"/>
    <property type="match status" value="1"/>
</dbReference>
<evidence type="ECO:0000256" key="3">
    <source>
        <dbReference type="ARBA" id="ARBA00022576"/>
    </source>
</evidence>
<evidence type="ECO:0000256" key="5">
    <source>
        <dbReference type="ARBA" id="ARBA00022898"/>
    </source>
</evidence>
<dbReference type="Pfam" id="PF00266">
    <property type="entry name" value="Aminotran_5"/>
    <property type="match status" value="1"/>
</dbReference>
<evidence type="ECO:0000256" key="4">
    <source>
        <dbReference type="ARBA" id="ARBA00022679"/>
    </source>
</evidence>
<evidence type="ECO:0000256" key="7">
    <source>
        <dbReference type="RuleBase" id="RU004504"/>
    </source>
</evidence>
<proteinExistence type="inferred from homology"/>
<keyword evidence="10" id="KW-1185">Reference proteome</keyword>
<keyword evidence="3" id="KW-0032">Aminotransferase</keyword>
<accession>A0ABS4GI25</accession>
<keyword evidence="5" id="KW-0663">Pyridoxal phosphate</keyword>
<dbReference type="InterPro" id="IPR015424">
    <property type="entry name" value="PyrdxlP-dep_Trfase"/>
</dbReference>
<evidence type="ECO:0000256" key="6">
    <source>
        <dbReference type="RuleBase" id="RU004075"/>
    </source>
</evidence>
<evidence type="ECO:0000313" key="10">
    <source>
        <dbReference type="Proteomes" id="UP001519342"/>
    </source>
</evidence>
<name>A0ABS4GI25_9FIRM</name>
<evidence type="ECO:0000256" key="2">
    <source>
        <dbReference type="ARBA" id="ARBA00009236"/>
    </source>
</evidence>
<dbReference type="Gene3D" id="3.40.640.10">
    <property type="entry name" value="Type I PLP-dependent aspartate aminotransferase-like (Major domain)"/>
    <property type="match status" value="1"/>
</dbReference>
<dbReference type="PIRSF" id="PIRSF000524">
    <property type="entry name" value="SPT"/>
    <property type="match status" value="1"/>
</dbReference>
<dbReference type="InterPro" id="IPR000192">
    <property type="entry name" value="Aminotrans_V_dom"/>
</dbReference>
<dbReference type="SUPFAM" id="SSF53383">
    <property type="entry name" value="PLP-dependent transferases"/>
    <property type="match status" value="1"/>
</dbReference>
<dbReference type="Proteomes" id="UP001519342">
    <property type="component" value="Unassembled WGS sequence"/>
</dbReference>
<comment type="cofactor">
    <cofactor evidence="1 7">
        <name>pyridoxal 5'-phosphate</name>
        <dbReference type="ChEBI" id="CHEBI:597326"/>
    </cofactor>
</comment>
<gene>
    <name evidence="9" type="ORF">J2Z76_003256</name>
</gene>
<evidence type="ECO:0000259" key="8">
    <source>
        <dbReference type="Pfam" id="PF00266"/>
    </source>
</evidence>
<dbReference type="Gene3D" id="3.90.1150.10">
    <property type="entry name" value="Aspartate Aminotransferase, domain 1"/>
    <property type="match status" value="1"/>
</dbReference>
<dbReference type="InterPro" id="IPR015421">
    <property type="entry name" value="PyrdxlP-dep_Trfase_major"/>
</dbReference>
<dbReference type="PANTHER" id="PTHR21152:SF24">
    <property type="entry name" value="ALANINE--GLYOXYLATE AMINOTRANSFERASE 1"/>
    <property type="match status" value="1"/>
</dbReference>
<dbReference type="InterPro" id="IPR015422">
    <property type="entry name" value="PyrdxlP-dep_Trfase_small"/>
</dbReference>